<keyword evidence="3" id="KW-1185">Reference proteome</keyword>
<evidence type="ECO:0000313" key="2">
    <source>
        <dbReference type="EMBL" id="WIX77768.1"/>
    </source>
</evidence>
<feature type="domain" description="Hydantoinase B/oxoprolinase" evidence="1">
    <location>
        <begin position="18"/>
        <end position="97"/>
    </location>
</feature>
<dbReference type="EMBL" id="CP127294">
    <property type="protein sequence ID" value="WIX77768.1"/>
    <property type="molecule type" value="Genomic_DNA"/>
</dbReference>
<organism evidence="2 3">
    <name type="scientific">Amycolatopsis carbonis</name>
    <dbReference type="NCBI Taxonomy" id="715471"/>
    <lineage>
        <taxon>Bacteria</taxon>
        <taxon>Bacillati</taxon>
        <taxon>Actinomycetota</taxon>
        <taxon>Actinomycetes</taxon>
        <taxon>Pseudonocardiales</taxon>
        <taxon>Pseudonocardiaceae</taxon>
        <taxon>Amycolatopsis</taxon>
    </lineage>
</organism>
<dbReference type="KEGG" id="acab:QRX50_41265"/>
<dbReference type="GO" id="GO:0003824">
    <property type="term" value="F:catalytic activity"/>
    <property type="evidence" value="ECO:0007669"/>
    <property type="project" value="InterPro"/>
</dbReference>
<name>A0A9Y2MUF3_9PSEU</name>
<protein>
    <submittedName>
        <fullName evidence="2">Hydantoinase B/oxoprolinase family protein</fullName>
    </submittedName>
</protein>
<dbReference type="Proteomes" id="UP001236014">
    <property type="component" value="Chromosome"/>
</dbReference>
<evidence type="ECO:0000313" key="3">
    <source>
        <dbReference type="Proteomes" id="UP001236014"/>
    </source>
</evidence>
<evidence type="ECO:0000259" key="1">
    <source>
        <dbReference type="Pfam" id="PF02538"/>
    </source>
</evidence>
<sequence length="97" mass="10618">MAEIIETATGAITRSEVDPVTLDLIENGLRNARYEMDEVLFRTALSPGIGEQHDEFPLMGDPSGKMVVGQFGLSIPDFLEVFDDTIEEGDVLMTSDP</sequence>
<gene>
    <name evidence="2" type="ORF">QRX50_41265</name>
</gene>
<proteinExistence type="predicted"/>
<accession>A0A9Y2MUF3</accession>
<reference evidence="2 3" key="1">
    <citation type="submission" date="2023-06" db="EMBL/GenBank/DDBJ databases">
        <authorList>
            <person name="Oyuntsetseg B."/>
            <person name="Kim S.B."/>
        </authorList>
    </citation>
    <scope>NUCLEOTIDE SEQUENCE [LARGE SCALE GENOMIC DNA]</scope>
    <source>
        <strain evidence="2 3">2-15</strain>
    </source>
</reference>
<dbReference type="InterPro" id="IPR003692">
    <property type="entry name" value="Hydantoinase_B"/>
</dbReference>
<dbReference type="Pfam" id="PF02538">
    <property type="entry name" value="Hydantoinase_B"/>
    <property type="match status" value="1"/>
</dbReference>
<dbReference type="RefSeq" id="WP_285968505.1">
    <property type="nucleotide sequence ID" value="NZ_CP127294.1"/>
</dbReference>
<dbReference type="AlphaFoldDB" id="A0A9Y2MUF3"/>